<dbReference type="EC" id="2.4.2.17" evidence="4 16"/>
<evidence type="ECO:0000256" key="8">
    <source>
        <dbReference type="ARBA" id="ARBA00022676"/>
    </source>
</evidence>
<evidence type="ECO:0000256" key="1">
    <source>
        <dbReference type="ARBA" id="ARBA00000915"/>
    </source>
</evidence>
<dbReference type="PANTHER" id="PTHR21403:SF10">
    <property type="entry name" value="ATP PHOSPHORIBOSYLTRANSFERASE"/>
    <property type="match status" value="1"/>
</dbReference>
<evidence type="ECO:0000313" key="20">
    <source>
        <dbReference type="EMBL" id="SNB64446.1"/>
    </source>
</evidence>
<evidence type="ECO:0000256" key="6">
    <source>
        <dbReference type="ARBA" id="ARBA00022490"/>
    </source>
</evidence>
<evidence type="ECO:0000259" key="18">
    <source>
        <dbReference type="Pfam" id="PF01634"/>
    </source>
</evidence>
<evidence type="ECO:0000256" key="10">
    <source>
        <dbReference type="ARBA" id="ARBA00022723"/>
    </source>
</evidence>
<dbReference type="GO" id="GO:0000105">
    <property type="term" value="P:L-histidine biosynthetic process"/>
    <property type="evidence" value="ECO:0007669"/>
    <property type="project" value="UniProtKB-UniRule"/>
</dbReference>
<accession>A0A212QY07</accession>
<keyword evidence="12" id="KW-0067">ATP-binding</keyword>
<feature type="domain" description="Histidine biosynthesis HisG C-terminal" evidence="19">
    <location>
        <begin position="236"/>
        <end position="307"/>
    </location>
</feature>
<keyword evidence="21" id="KW-1185">Reference proteome</keyword>
<dbReference type="Gene3D" id="3.40.190.10">
    <property type="entry name" value="Periplasmic binding protein-like II"/>
    <property type="match status" value="2"/>
</dbReference>
<dbReference type="Pfam" id="PF08029">
    <property type="entry name" value="HisG_C"/>
    <property type="match status" value="1"/>
</dbReference>
<dbReference type="SUPFAM" id="SSF54913">
    <property type="entry name" value="GlnB-like"/>
    <property type="match status" value="1"/>
</dbReference>
<evidence type="ECO:0000259" key="19">
    <source>
        <dbReference type="Pfam" id="PF08029"/>
    </source>
</evidence>
<keyword evidence="13" id="KW-0460">Magnesium</keyword>
<evidence type="ECO:0000256" key="4">
    <source>
        <dbReference type="ARBA" id="ARBA00011946"/>
    </source>
</evidence>
<comment type="pathway">
    <text evidence="3">Amino-acid biosynthesis; L-histidine biosynthesis; L-histidine from 5-phospho-alpha-D-ribose 1-diphosphate: step 1/9.</text>
</comment>
<dbReference type="InterPro" id="IPR011322">
    <property type="entry name" value="N-reg_PII-like_a/b"/>
</dbReference>
<dbReference type="InterPro" id="IPR015867">
    <property type="entry name" value="N-reg_PII/ATP_PRibTrfase_C"/>
</dbReference>
<dbReference type="EMBL" id="FYEH01000004">
    <property type="protein sequence ID" value="SNB64446.1"/>
    <property type="molecule type" value="Genomic_DNA"/>
</dbReference>
<evidence type="ECO:0000313" key="21">
    <source>
        <dbReference type="Proteomes" id="UP000197065"/>
    </source>
</evidence>
<feature type="domain" description="ATP phosphoribosyltransferase catalytic" evidence="18">
    <location>
        <begin position="76"/>
        <end position="230"/>
    </location>
</feature>
<keyword evidence="11" id="KW-0547">Nucleotide-binding</keyword>
<dbReference type="NCBIfam" id="TIGR03455">
    <property type="entry name" value="HisG_C-term"/>
    <property type="match status" value="1"/>
</dbReference>
<feature type="region of interest" description="Disordered" evidence="17">
    <location>
        <begin position="1"/>
        <end position="22"/>
    </location>
</feature>
<keyword evidence="7" id="KW-0028">Amino-acid biosynthesis</keyword>
<comment type="subcellular location">
    <subcellularLocation>
        <location evidence="2">Cytoplasm</location>
    </subcellularLocation>
</comment>
<evidence type="ECO:0000256" key="17">
    <source>
        <dbReference type="SAM" id="MobiDB-lite"/>
    </source>
</evidence>
<evidence type="ECO:0000256" key="13">
    <source>
        <dbReference type="ARBA" id="ARBA00022842"/>
    </source>
</evidence>
<evidence type="ECO:0000256" key="12">
    <source>
        <dbReference type="ARBA" id="ARBA00022840"/>
    </source>
</evidence>
<keyword evidence="14" id="KW-0368">Histidine biosynthesis</keyword>
<keyword evidence="9 20" id="KW-0808">Transferase</keyword>
<sequence>MDVSAASLPVSGPRTIADGGPHAGHANGLVHLALPKGRMQENILKLLRDAGINLTFDRRGYRPRLSLEGFEAKILKPQNIVEMLHAGSRDIGFAGADWVAEKEVELVQLLDTGLDPVRIVCAASTEFLENGRLPKRPFRVATEYERLTHGWIERAGYDARVVRSYGATEVFPPEDADCIVDNTATGATLKANGLTIIDEVMTSSTRLYAHPRAMEDAVKRRTVEHFVLLLQSVLDARKRVMVEFNVGRADLESVIAVVPCMREPTMAPLHGDIGFAVKSAVPRAELPDIIRRIKERGGTDIVVFEIAQIVA</sequence>
<dbReference type="UniPathway" id="UPA00031">
    <property type="reaction ID" value="UER00006"/>
</dbReference>
<dbReference type="PANTHER" id="PTHR21403">
    <property type="entry name" value="ATP PHOSPHORIBOSYLTRANSFERASE ATP-PRTASE"/>
    <property type="match status" value="1"/>
</dbReference>
<evidence type="ECO:0000256" key="2">
    <source>
        <dbReference type="ARBA" id="ARBA00004496"/>
    </source>
</evidence>
<dbReference type="InterPro" id="IPR013820">
    <property type="entry name" value="ATP_PRibTrfase_cat"/>
</dbReference>
<comment type="function">
    <text evidence="15">Catalyzes the condensation of ATP and 5-phosphoribose 1-diphosphate to form N'-(5'-phosphoribosyl)-ATP (PR-ATP). Has a crucial role in the pathway because the rate of histidine biosynthesis seems to be controlled primarily by regulation of HisG enzymatic activity.</text>
</comment>
<evidence type="ECO:0000256" key="15">
    <source>
        <dbReference type="ARBA" id="ARBA00024861"/>
    </source>
</evidence>
<keyword evidence="20" id="KW-0378">Hydrolase</keyword>
<evidence type="ECO:0000256" key="14">
    <source>
        <dbReference type="ARBA" id="ARBA00023102"/>
    </source>
</evidence>
<organism evidence="20 21">
    <name type="scientific">Arboricoccus pini</name>
    <dbReference type="NCBI Taxonomy" id="1963835"/>
    <lineage>
        <taxon>Bacteria</taxon>
        <taxon>Pseudomonadati</taxon>
        <taxon>Pseudomonadota</taxon>
        <taxon>Alphaproteobacteria</taxon>
        <taxon>Geminicoccales</taxon>
        <taxon>Geminicoccaceae</taxon>
        <taxon>Arboricoccus</taxon>
    </lineage>
</organism>
<proteinExistence type="predicted"/>
<dbReference type="SUPFAM" id="SSF53850">
    <property type="entry name" value="Periplasmic binding protein-like II"/>
    <property type="match status" value="1"/>
</dbReference>
<dbReference type="GO" id="GO:0003879">
    <property type="term" value="F:ATP phosphoribosyltransferase activity"/>
    <property type="evidence" value="ECO:0007669"/>
    <property type="project" value="UniProtKB-UniRule"/>
</dbReference>
<dbReference type="GO" id="GO:0005524">
    <property type="term" value="F:ATP binding"/>
    <property type="evidence" value="ECO:0007669"/>
    <property type="project" value="UniProtKB-KW"/>
</dbReference>
<dbReference type="Gene3D" id="3.30.70.120">
    <property type="match status" value="1"/>
</dbReference>
<evidence type="ECO:0000256" key="11">
    <source>
        <dbReference type="ARBA" id="ARBA00022741"/>
    </source>
</evidence>
<comment type="catalytic activity">
    <reaction evidence="1">
        <text>1-(5-phospho-beta-D-ribosyl)-ATP + diphosphate = 5-phospho-alpha-D-ribose 1-diphosphate + ATP</text>
        <dbReference type="Rhea" id="RHEA:18473"/>
        <dbReference type="ChEBI" id="CHEBI:30616"/>
        <dbReference type="ChEBI" id="CHEBI:33019"/>
        <dbReference type="ChEBI" id="CHEBI:58017"/>
        <dbReference type="ChEBI" id="CHEBI:73183"/>
        <dbReference type="EC" id="2.4.2.17"/>
    </reaction>
</comment>
<keyword evidence="8 20" id="KW-0328">Glycosyltransferase</keyword>
<dbReference type="GO" id="GO:0016787">
    <property type="term" value="F:hydrolase activity"/>
    <property type="evidence" value="ECO:0007669"/>
    <property type="project" value="UniProtKB-KW"/>
</dbReference>
<reference evidence="20 21" key="1">
    <citation type="submission" date="2017-06" db="EMBL/GenBank/DDBJ databases">
        <authorList>
            <person name="Kim H.J."/>
            <person name="Triplett B.A."/>
        </authorList>
    </citation>
    <scope>NUCLEOTIDE SEQUENCE [LARGE SCALE GENOMIC DNA]</scope>
    <source>
        <strain evidence="20 21">B29T1</strain>
    </source>
</reference>
<dbReference type="NCBIfam" id="TIGR00070">
    <property type="entry name" value="hisG"/>
    <property type="match status" value="1"/>
</dbReference>
<keyword evidence="6" id="KW-0963">Cytoplasm</keyword>
<dbReference type="AlphaFoldDB" id="A0A212QY07"/>
<keyword evidence="10" id="KW-0479">Metal-binding</keyword>
<evidence type="ECO:0000256" key="16">
    <source>
        <dbReference type="NCBIfam" id="TIGR00070"/>
    </source>
</evidence>
<protein>
    <recommendedName>
        <fullName evidence="5 16">ATP phosphoribosyltransferase</fullName>
        <ecNumber evidence="4 16">2.4.2.17</ecNumber>
    </recommendedName>
</protein>
<gene>
    <name evidence="20" type="ORF">SAMN07250955_10485</name>
</gene>
<dbReference type="Proteomes" id="UP000197065">
    <property type="component" value="Unassembled WGS sequence"/>
</dbReference>
<dbReference type="GO" id="GO:0005737">
    <property type="term" value="C:cytoplasm"/>
    <property type="evidence" value="ECO:0007669"/>
    <property type="project" value="UniProtKB-SubCell"/>
</dbReference>
<evidence type="ECO:0000256" key="7">
    <source>
        <dbReference type="ARBA" id="ARBA00022605"/>
    </source>
</evidence>
<dbReference type="Pfam" id="PF01634">
    <property type="entry name" value="HisG"/>
    <property type="match status" value="1"/>
</dbReference>
<dbReference type="InterPro" id="IPR013115">
    <property type="entry name" value="HisG_C"/>
</dbReference>
<evidence type="ECO:0000256" key="3">
    <source>
        <dbReference type="ARBA" id="ARBA00004667"/>
    </source>
</evidence>
<evidence type="ECO:0000256" key="9">
    <source>
        <dbReference type="ARBA" id="ARBA00022679"/>
    </source>
</evidence>
<dbReference type="GO" id="GO:0000287">
    <property type="term" value="F:magnesium ion binding"/>
    <property type="evidence" value="ECO:0007669"/>
    <property type="project" value="InterPro"/>
</dbReference>
<dbReference type="InterPro" id="IPR001348">
    <property type="entry name" value="ATP_PRibTrfase_HisG"/>
</dbReference>
<name>A0A212QY07_9PROT</name>
<evidence type="ECO:0000256" key="5">
    <source>
        <dbReference type="ARBA" id="ARBA00020998"/>
    </source>
</evidence>